<proteinExistence type="inferred from homology"/>
<comment type="catalytic activity">
    <reaction evidence="13 16">
        <text>L-isoleucine + 2-oxoglutarate = (S)-3-methyl-2-oxopentanoate + L-glutamate</text>
        <dbReference type="Rhea" id="RHEA:24801"/>
        <dbReference type="ChEBI" id="CHEBI:16810"/>
        <dbReference type="ChEBI" id="CHEBI:29985"/>
        <dbReference type="ChEBI" id="CHEBI:35146"/>
        <dbReference type="ChEBI" id="CHEBI:58045"/>
        <dbReference type="EC" id="2.6.1.42"/>
    </reaction>
</comment>
<dbReference type="AlphaFoldDB" id="K0IIX0"/>
<dbReference type="GO" id="GO:0009097">
    <property type="term" value="P:isoleucine biosynthetic process"/>
    <property type="evidence" value="ECO:0007669"/>
    <property type="project" value="UniProtKB-UniPathway"/>
</dbReference>
<evidence type="ECO:0000256" key="11">
    <source>
        <dbReference type="ARBA" id="ARBA00023304"/>
    </source>
</evidence>
<dbReference type="PANTHER" id="PTHR42743:SF11">
    <property type="entry name" value="AMINODEOXYCHORISMATE LYASE"/>
    <property type="match status" value="1"/>
</dbReference>
<evidence type="ECO:0000256" key="2">
    <source>
        <dbReference type="ARBA" id="ARBA00003109"/>
    </source>
</evidence>
<evidence type="ECO:0000313" key="17">
    <source>
        <dbReference type="EMBL" id="AFU59038.1"/>
    </source>
</evidence>
<comment type="pathway">
    <text evidence="5 16">Amino-acid biosynthesis; L-leucine biosynthesis; L-leucine from 3-methyl-2-oxobutanoate: step 4/4.</text>
</comment>
<evidence type="ECO:0000256" key="8">
    <source>
        <dbReference type="ARBA" id="ARBA00022605"/>
    </source>
</evidence>
<keyword evidence="7 16" id="KW-0032">Aminotransferase</keyword>
<comment type="pathway">
    <text evidence="4 16">Amino-acid biosynthesis; L-valine biosynthesis; L-valine from pyruvate: step 4/4.</text>
</comment>
<evidence type="ECO:0000256" key="10">
    <source>
        <dbReference type="ARBA" id="ARBA00022898"/>
    </source>
</evidence>
<comment type="catalytic activity">
    <reaction evidence="12 16">
        <text>L-valine + 2-oxoglutarate = 3-methyl-2-oxobutanoate + L-glutamate</text>
        <dbReference type="Rhea" id="RHEA:24813"/>
        <dbReference type="ChEBI" id="CHEBI:11851"/>
        <dbReference type="ChEBI" id="CHEBI:16810"/>
        <dbReference type="ChEBI" id="CHEBI:29985"/>
        <dbReference type="ChEBI" id="CHEBI:57762"/>
        <dbReference type="EC" id="2.6.1.42"/>
    </reaction>
</comment>
<sequence>MKEKGGEFVWFDGKFVKWEDAKVPVFTHALHYGTAVFEGIRGYAAKNNLYIFRLQDHMERLHRSAGVYSISLNYSAKELASATVELLQKNKMKESCYIRPLTFVGLHGIDLNVTKSSPTHTVIITFPFAKYFKGEGIKVCVSSWRRINDSTTPPLAKAAGNYLNSIMATQESKRNGYDESILLDLSGNVSEASGENIFLVRRGKIYTPHLADSALEGITRESAIKIAKDLGYEVTERPISRTELYMADEIFLTGTAAEIVSVSSVDGHVVGNNGKEGPVTKGIREMYEKIVSAGAKEYMNWLTPVWQTQQK</sequence>
<evidence type="ECO:0000256" key="14">
    <source>
        <dbReference type="ARBA" id="ARBA00049229"/>
    </source>
</evidence>
<dbReference type="HOGENOM" id="CLU_020844_3_1_2"/>
<name>K0IIX0_NITGG</name>
<dbReference type="Pfam" id="PF01063">
    <property type="entry name" value="Aminotran_4"/>
    <property type="match status" value="1"/>
</dbReference>
<dbReference type="NCBIfam" id="TIGR01122">
    <property type="entry name" value="ilvE_I"/>
    <property type="match status" value="1"/>
</dbReference>
<evidence type="ECO:0000256" key="5">
    <source>
        <dbReference type="ARBA" id="ARBA00005072"/>
    </source>
</evidence>
<dbReference type="UniPathway" id="UPA00047">
    <property type="reaction ID" value="UER00058"/>
</dbReference>
<dbReference type="InParanoid" id="K0IIX0"/>
<dbReference type="Proteomes" id="UP000008037">
    <property type="component" value="Chromosome"/>
</dbReference>
<keyword evidence="10 16" id="KW-0663">Pyridoxal phosphate</keyword>
<dbReference type="EMBL" id="CP002408">
    <property type="protein sequence ID" value="AFU59038.1"/>
    <property type="molecule type" value="Genomic_DNA"/>
</dbReference>
<dbReference type="STRING" id="1237085.Ngar_c21070"/>
<dbReference type="InterPro" id="IPR018300">
    <property type="entry name" value="Aminotrans_IV_CS"/>
</dbReference>
<dbReference type="KEGG" id="nga:Ngar_c21070"/>
<gene>
    <name evidence="17" type="primary">ilvE1</name>
    <name evidence="16" type="synonym">ilvE</name>
    <name evidence="17" type="ordered locus">Ngar_c21070</name>
</gene>
<dbReference type="Gene3D" id="3.30.470.10">
    <property type="match status" value="1"/>
</dbReference>
<comment type="similarity">
    <text evidence="6 15">Belongs to the class-IV pyridoxal-phosphate-dependent aminotransferase family.</text>
</comment>
<evidence type="ECO:0000256" key="16">
    <source>
        <dbReference type="RuleBase" id="RU364094"/>
    </source>
</evidence>
<dbReference type="GeneID" id="13795970"/>
<comment type="function">
    <text evidence="2 16">Acts on leucine, isoleucine and valine.</text>
</comment>
<dbReference type="PANTHER" id="PTHR42743">
    <property type="entry name" value="AMINO-ACID AMINOTRANSFERASE"/>
    <property type="match status" value="1"/>
</dbReference>
<evidence type="ECO:0000256" key="4">
    <source>
        <dbReference type="ARBA" id="ARBA00004931"/>
    </source>
</evidence>
<dbReference type="InterPro" id="IPR005785">
    <property type="entry name" value="B_amino_transI"/>
</dbReference>
<dbReference type="GO" id="GO:0052655">
    <property type="term" value="F:L-valine-2-oxoglutarate transaminase activity"/>
    <property type="evidence" value="ECO:0007669"/>
    <property type="project" value="RHEA"/>
</dbReference>
<comment type="pathway">
    <text evidence="3 16">Amino-acid biosynthesis; L-isoleucine biosynthesis; L-isoleucine from 2-oxobutanoate: step 4/4.</text>
</comment>
<dbReference type="UniPathway" id="UPA00049">
    <property type="reaction ID" value="UER00062"/>
</dbReference>
<dbReference type="InterPro" id="IPR033939">
    <property type="entry name" value="BCAT_family"/>
</dbReference>
<dbReference type="SUPFAM" id="SSF56752">
    <property type="entry name" value="D-aminoacid aminotransferase-like PLP-dependent enzymes"/>
    <property type="match status" value="1"/>
</dbReference>
<dbReference type="UniPathway" id="UPA00048">
    <property type="reaction ID" value="UER00073"/>
</dbReference>
<dbReference type="GO" id="GO:0009099">
    <property type="term" value="P:L-valine biosynthetic process"/>
    <property type="evidence" value="ECO:0007669"/>
    <property type="project" value="UniProtKB-UniPathway"/>
</dbReference>
<dbReference type="CDD" id="cd01557">
    <property type="entry name" value="BCAT_beta_family"/>
    <property type="match status" value="1"/>
</dbReference>
<evidence type="ECO:0000313" key="18">
    <source>
        <dbReference type="Proteomes" id="UP000008037"/>
    </source>
</evidence>
<dbReference type="FunFam" id="3.20.10.10:FF:000002">
    <property type="entry name" value="D-alanine aminotransferase"/>
    <property type="match status" value="1"/>
</dbReference>
<evidence type="ECO:0000256" key="9">
    <source>
        <dbReference type="ARBA" id="ARBA00022679"/>
    </source>
</evidence>
<evidence type="ECO:0000256" key="6">
    <source>
        <dbReference type="ARBA" id="ARBA00009320"/>
    </source>
</evidence>
<comment type="catalytic activity">
    <reaction evidence="14 16">
        <text>L-leucine + 2-oxoglutarate = 4-methyl-2-oxopentanoate + L-glutamate</text>
        <dbReference type="Rhea" id="RHEA:18321"/>
        <dbReference type="ChEBI" id="CHEBI:16810"/>
        <dbReference type="ChEBI" id="CHEBI:17865"/>
        <dbReference type="ChEBI" id="CHEBI:29985"/>
        <dbReference type="ChEBI" id="CHEBI:57427"/>
        <dbReference type="EC" id="2.6.1.42"/>
    </reaction>
</comment>
<evidence type="ECO:0000256" key="12">
    <source>
        <dbReference type="ARBA" id="ARBA00048212"/>
    </source>
</evidence>
<comment type="cofactor">
    <cofactor evidence="1 16">
        <name>pyridoxal 5'-phosphate</name>
        <dbReference type="ChEBI" id="CHEBI:597326"/>
    </cofactor>
</comment>
<protein>
    <recommendedName>
        <fullName evidence="16">Branched-chain-amino-acid aminotransferase</fullName>
        <shortName evidence="16">BCAT</shortName>
        <ecNumber evidence="16">2.6.1.42</ecNumber>
    </recommendedName>
</protein>
<keyword evidence="9 16" id="KW-0808">Transferase</keyword>
<dbReference type="PROSITE" id="PS00770">
    <property type="entry name" value="AA_TRANSFER_CLASS_4"/>
    <property type="match status" value="1"/>
</dbReference>
<reference evidence="17 18" key="1">
    <citation type="journal article" date="2012" name="Environ. Microbiol.">
        <title>The genome of the ammonia-oxidizing Candidatus Nitrososphaera gargensis: insights into metabolic versatility and environmental adaptations.</title>
        <authorList>
            <person name="Spang A."/>
            <person name="Poehlein A."/>
            <person name="Offre P."/>
            <person name="Zumbragel S."/>
            <person name="Haider S."/>
            <person name="Rychlik N."/>
            <person name="Nowka B."/>
            <person name="Schmeisser C."/>
            <person name="Lebedeva E.V."/>
            <person name="Rattei T."/>
            <person name="Bohm C."/>
            <person name="Schmid M."/>
            <person name="Galushko A."/>
            <person name="Hatzenpichler R."/>
            <person name="Weinmaier T."/>
            <person name="Daniel R."/>
            <person name="Schleper C."/>
            <person name="Spieck E."/>
            <person name="Streit W."/>
            <person name="Wagner M."/>
        </authorList>
    </citation>
    <scope>NUCLEOTIDE SEQUENCE [LARGE SCALE GENOMIC DNA]</scope>
    <source>
        <strain evidence="18">Ga9.2</strain>
    </source>
</reference>
<dbReference type="InterPro" id="IPR043131">
    <property type="entry name" value="BCAT-like_N"/>
</dbReference>
<dbReference type="InterPro" id="IPR043132">
    <property type="entry name" value="BCAT-like_C"/>
</dbReference>
<evidence type="ECO:0000256" key="15">
    <source>
        <dbReference type="RuleBase" id="RU004106"/>
    </source>
</evidence>
<keyword evidence="18" id="KW-1185">Reference proteome</keyword>
<dbReference type="InterPro" id="IPR036038">
    <property type="entry name" value="Aminotransferase-like"/>
</dbReference>
<accession>K0IIX0</accession>
<dbReference type="GO" id="GO:0009098">
    <property type="term" value="P:L-leucine biosynthetic process"/>
    <property type="evidence" value="ECO:0007669"/>
    <property type="project" value="UniProtKB-UniPathway"/>
</dbReference>
<dbReference type="InterPro" id="IPR050571">
    <property type="entry name" value="Class-IV_PLP-Dep_Aminotrnsfr"/>
</dbReference>
<evidence type="ECO:0000256" key="13">
    <source>
        <dbReference type="ARBA" id="ARBA00048798"/>
    </source>
</evidence>
<organism evidence="17 18">
    <name type="scientific">Nitrososphaera gargensis (strain Ga9.2)</name>
    <dbReference type="NCBI Taxonomy" id="1237085"/>
    <lineage>
        <taxon>Archaea</taxon>
        <taxon>Nitrososphaerota</taxon>
        <taxon>Nitrososphaeria</taxon>
        <taxon>Nitrososphaerales</taxon>
        <taxon>Nitrososphaeraceae</taxon>
        <taxon>Nitrososphaera</taxon>
    </lineage>
</organism>
<dbReference type="PATRIC" id="fig|1237085.11.peg.2088"/>
<keyword evidence="11 16" id="KW-0100">Branched-chain amino acid biosynthesis</keyword>
<evidence type="ECO:0000256" key="1">
    <source>
        <dbReference type="ARBA" id="ARBA00001933"/>
    </source>
</evidence>
<dbReference type="InterPro" id="IPR001544">
    <property type="entry name" value="Aminotrans_IV"/>
</dbReference>
<dbReference type="GO" id="GO:0052656">
    <property type="term" value="F:L-isoleucine-2-oxoglutarate transaminase activity"/>
    <property type="evidence" value="ECO:0007669"/>
    <property type="project" value="RHEA"/>
</dbReference>
<evidence type="ECO:0000256" key="3">
    <source>
        <dbReference type="ARBA" id="ARBA00004824"/>
    </source>
</evidence>
<dbReference type="Gene3D" id="3.20.10.10">
    <property type="entry name" value="D-amino Acid Aminotransferase, subunit A, domain 2"/>
    <property type="match status" value="1"/>
</dbReference>
<dbReference type="RefSeq" id="WP_015019573.1">
    <property type="nucleotide sequence ID" value="NC_018719.1"/>
</dbReference>
<dbReference type="NCBIfam" id="NF005146">
    <property type="entry name" value="PRK06606.1"/>
    <property type="match status" value="1"/>
</dbReference>
<dbReference type="GO" id="GO:0052654">
    <property type="term" value="F:L-leucine-2-oxoglutarate transaminase activity"/>
    <property type="evidence" value="ECO:0007669"/>
    <property type="project" value="RHEA"/>
</dbReference>
<evidence type="ECO:0000256" key="7">
    <source>
        <dbReference type="ARBA" id="ARBA00022576"/>
    </source>
</evidence>
<dbReference type="EC" id="2.6.1.42" evidence="16"/>
<dbReference type="OrthoDB" id="6469at2157"/>
<keyword evidence="8 16" id="KW-0028">Amino-acid biosynthesis</keyword>